<accession>A0A080LRS1</accession>
<reference evidence="2 3" key="1">
    <citation type="submission" date="2014-02" db="EMBL/GenBank/DDBJ databases">
        <title>Expanding our view of genomic diversity in Candidatus Accumulibacter clades.</title>
        <authorList>
            <person name="Skennerton C.T."/>
            <person name="Barr J.J."/>
            <person name="Slater F.R."/>
            <person name="Bond P.L."/>
            <person name="Tyson G.W."/>
        </authorList>
    </citation>
    <scope>NUCLEOTIDE SEQUENCE [LARGE SCALE GENOMIC DNA]</scope>
    <source>
        <strain evidence="3">BA-91</strain>
    </source>
</reference>
<proteinExistence type="predicted"/>
<organism evidence="2 3">
    <name type="scientific">Candidatus Accumulibacter phosphatis</name>
    <dbReference type="NCBI Taxonomy" id="327160"/>
    <lineage>
        <taxon>Bacteria</taxon>
        <taxon>Pseudomonadati</taxon>
        <taxon>Pseudomonadota</taxon>
        <taxon>Betaproteobacteria</taxon>
        <taxon>Candidatus Accumulibacter</taxon>
    </lineage>
</organism>
<dbReference type="EMBL" id="JDVG02000617">
    <property type="protein sequence ID" value="KFB70977.1"/>
    <property type="molecule type" value="Genomic_DNA"/>
</dbReference>
<feature type="transmembrane region" description="Helical" evidence="1">
    <location>
        <begin position="54"/>
        <end position="76"/>
    </location>
</feature>
<keyword evidence="1" id="KW-1133">Transmembrane helix</keyword>
<evidence type="ECO:0000313" key="2">
    <source>
        <dbReference type="EMBL" id="KFB70977.1"/>
    </source>
</evidence>
<comment type="caution">
    <text evidence="2">The sequence shown here is derived from an EMBL/GenBank/DDBJ whole genome shotgun (WGS) entry which is preliminary data.</text>
</comment>
<evidence type="ECO:0000256" key="1">
    <source>
        <dbReference type="SAM" id="Phobius"/>
    </source>
</evidence>
<protein>
    <submittedName>
        <fullName evidence="2">Uncharacterized protein</fullName>
    </submittedName>
</protein>
<sequence length="158" mass="16837">MLSVILAFSVFWTIEALICSILAVVSSTEAACSLEDCESDWAVAETWPEALLRLSAAVRTSPMISVSLAIIVLMPASMLLESLLRVSTCTLSLPSATCATIFATCAGSPPNCARMPRISRIARIEEATMMPRFSKAAIFLTCRVASSVSLRLLVASCS</sequence>
<name>A0A080LRS1_9PROT</name>
<keyword evidence="1" id="KW-0812">Transmembrane</keyword>
<evidence type="ECO:0000313" key="3">
    <source>
        <dbReference type="Proteomes" id="UP000020077"/>
    </source>
</evidence>
<keyword evidence="1" id="KW-0472">Membrane</keyword>
<gene>
    <name evidence="2" type="ORF">AW09_003907</name>
</gene>
<dbReference type="Proteomes" id="UP000020077">
    <property type="component" value="Unassembled WGS sequence"/>
</dbReference>
<dbReference type="AlphaFoldDB" id="A0A080LRS1"/>